<dbReference type="InterPro" id="IPR036324">
    <property type="entry name" value="Mn/Fe_SOD_N_sf"/>
</dbReference>
<dbReference type="Gene3D" id="3.55.40.20">
    <property type="entry name" value="Iron/manganese superoxide dismutase, C-terminal domain"/>
    <property type="match status" value="1"/>
</dbReference>
<dbReference type="EMBL" id="BBWV01000001">
    <property type="protein sequence ID" value="GAO42853.1"/>
    <property type="molecule type" value="Genomic_DNA"/>
</dbReference>
<feature type="domain" description="Manganese/iron superoxide dismutase C-terminal" evidence="8">
    <location>
        <begin position="130"/>
        <end position="234"/>
    </location>
</feature>
<evidence type="ECO:0000256" key="3">
    <source>
        <dbReference type="ARBA" id="ARBA00022723"/>
    </source>
</evidence>
<proteinExistence type="inferred from homology"/>
<dbReference type="Pfam" id="PF00081">
    <property type="entry name" value="Sod_Fe_N"/>
    <property type="match status" value="1"/>
</dbReference>
<dbReference type="GO" id="GO:0005737">
    <property type="term" value="C:cytoplasm"/>
    <property type="evidence" value="ECO:0007669"/>
    <property type="project" value="TreeGrafter"/>
</dbReference>
<evidence type="ECO:0000313" key="10">
    <source>
        <dbReference type="Proteomes" id="UP000033121"/>
    </source>
</evidence>
<dbReference type="GO" id="GO:0030145">
    <property type="term" value="F:manganese ion binding"/>
    <property type="evidence" value="ECO:0007669"/>
    <property type="project" value="UniProtKB-ARBA"/>
</dbReference>
<dbReference type="FunFam" id="1.10.287.990:FF:000001">
    <property type="entry name" value="Superoxide dismutase"/>
    <property type="match status" value="1"/>
</dbReference>
<feature type="binding site" evidence="5">
    <location>
        <position position="201"/>
    </location>
    <ligand>
        <name>Mn(2+)</name>
        <dbReference type="ChEBI" id="CHEBI:29035"/>
    </ligand>
</feature>
<protein>
    <recommendedName>
        <fullName evidence="2 6">Superoxide dismutase</fullName>
        <ecNumber evidence="2 6">1.15.1.1</ecNumber>
    </recommendedName>
</protein>
<evidence type="ECO:0000259" key="8">
    <source>
        <dbReference type="Pfam" id="PF02777"/>
    </source>
</evidence>
<dbReference type="Proteomes" id="UP000033121">
    <property type="component" value="Unassembled WGS sequence"/>
</dbReference>
<keyword evidence="3 5" id="KW-0479">Metal-binding</keyword>
<comment type="catalytic activity">
    <reaction evidence="6">
        <text>2 superoxide + 2 H(+) = H2O2 + O2</text>
        <dbReference type="Rhea" id="RHEA:20696"/>
        <dbReference type="ChEBI" id="CHEBI:15378"/>
        <dbReference type="ChEBI" id="CHEBI:15379"/>
        <dbReference type="ChEBI" id="CHEBI:16240"/>
        <dbReference type="ChEBI" id="CHEBI:18421"/>
        <dbReference type="EC" id="1.15.1.1"/>
    </reaction>
</comment>
<dbReference type="FunFam" id="3.55.40.20:FF:000001">
    <property type="entry name" value="Superoxide dismutase"/>
    <property type="match status" value="1"/>
</dbReference>
<sequence length="239" mass="26445">MNACPEFVQFPEAGKLLEERGVYNTFELQIRISFKLNLMAFTLPALPYAHDALEPHIDTLTMQIHHGKHHQAYVDNLNKAIAGTPNENKTIEELVAAAGSISPAVRNNGGGHWNHTFFWESLAPKAGGQPTGALADAINGAFGSFDAFREKFANAGMTRFGSGWAWLLVKDGKLEISSTPNQDNPLMDVAEVKGTPILGVDVWEHAYYLKYQNKRADYLAAFWNVVNWTKVAERLSSAK</sequence>
<organism evidence="9 10">
    <name type="scientific">Flavihumibacter petaseus NBRC 106054</name>
    <dbReference type="NCBI Taxonomy" id="1220578"/>
    <lineage>
        <taxon>Bacteria</taxon>
        <taxon>Pseudomonadati</taxon>
        <taxon>Bacteroidota</taxon>
        <taxon>Chitinophagia</taxon>
        <taxon>Chitinophagales</taxon>
        <taxon>Chitinophagaceae</taxon>
        <taxon>Flavihumibacter</taxon>
    </lineage>
</organism>
<dbReference type="Pfam" id="PF02777">
    <property type="entry name" value="Sod_Fe_C"/>
    <property type="match status" value="1"/>
</dbReference>
<dbReference type="InterPro" id="IPR001189">
    <property type="entry name" value="Mn/Fe_SOD"/>
</dbReference>
<dbReference type="STRING" id="1220578.FPE01S_01_18710"/>
<feature type="binding site" evidence="5">
    <location>
        <position position="65"/>
    </location>
    <ligand>
        <name>Mn(2+)</name>
        <dbReference type="ChEBI" id="CHEBI:29035"/>
    </ligand>
</feature>
<accession>A0A0E9MZ81</accession>
<feature type="binding site" evidence="5">
    <location>
        <position position="115"/>
    </location>
    <ligand>
        <name>Mn(2+)</name>
        <dbReference type="ChEBI" id="CHEBI:29035"/>
    </ligand>
</feature>
<reference evidence="9 10" key="1">
    <citation type="submission" date="2015-04" db="EMBL/GenBank/DDBJ databases">
        <title>Whole genome shotgun sequence of Flavihumibacter petaseus NBRC 106054.</title>
        <authorList>
            <person name="Miyazawa S."/>
            <person name="Hosoyama A."/>
            <person name="Hashimoto M."/>
            <person name="Noguchi M."/>
            <person name="Tsuchikane K."/>
            <person name="Ohji S."/>
            <person name="Yamazoe A."/>
            <person name="Ichikawa N."/>
            <person name="Kimura A."/>
            <person name="Fujita N."/>
        </authorList>
    </citation>
    <scope>NUCLEOTIDE SEQUENCE [LARGE SCALE GENOMIC DNA]</scope>
    <source>
        <strain evidence="9 10">NBRC 106054</strain>
    </source>
</reference>
<evidence type="ECO:0000256" key="4">
    <source>
        <dbReference type="ARBA" id="ARBA00023002"/>
    </source>
</evidence>
<dbReference type="GO" id="GO:0004784">
    <property type="term" value="F:superoxide dismutase activity"/>
    <property type="evidence" value="ECO:0007669"/>
    <property type="project" value="UniProtKB-EC"/>
</dbReference>
<evidence type="ECO:0000256" key="5">
    <source>
        <dbReference type="PIRSR" id="PIRSR000349-1"/>
    </source>
</evidence>
<keyword evidence="10" id="KW-1185">Reference proteome</keyword>
<feature type="binding site" evidence="5">
    <location>
        <position position="205"/>
    </location>
    <ligand>
        <name>Mn(2+)</name>
        <dbReference type="ChEBI" id="CHEBI:29035"/>
    </ligand>
</feature>
<comment type="function">
    <text evidence="6">Destroys radicals which are normally produced within the cells and which are toxic to biological systems.</text>
</comment>
<dbReference type="InterPro" id="IPR019831">
    <property type="entry name" value="Mn/Fe_SOD_N"/>
</dbReference>
<dbReference type="EC" id="1.15.1.1" evidence="2 6"/>
<dbReference type="PROSITE" id="PS00088">
    <property type="entry name" value="SOD_MN"/>
    <property type="match status" value="1"/>
</dbReference>
<dbReference type="PRINTS" id="PR01703">
    <property type="entry name" value="MNSODISMTASE"/>
</dbReference>
<dbReference type="SUPFAM" id="SSF54719">
    <property type="entry name" value="Fe,Mn superoxide dismutase (SOD), C-terminal domain"/>
    <property type="match status" value="1"/>
</dbReference>
<name>A0A0E9MZ81_9BACT</name>
<dbReference type="InterPro" id="IPR036314">
    <property type="entry name" value="SOD_C_sf"/>
</dbReference>
<evidence type="ECO:0000313" key="9">
    <source>
        <dbReference type="EMBL" id="GAO42853.1"/>
    </source>
</evidence>
<dbReference type="SUPFAM" id="SSF46609">
    <property type="entry name" value="Fe,Mn superoxide dismutase (SOD), N-terminal domain"/>
    <property type="match status" value="1"/>
</dbReference>
<comment type="caution">
    <text evidence="9">The sequence shown here is derived from an EMBL/GenBank/DDBJ whole genome shotgun (WGS) entry which is preliminary data.</text>
</comment>
<dbReference type="Gene3D" id="1.10.287.990">
    <property type="entry name" value="Fe,Mn superoxide dismutase (SOD) domain"/>
    <property type="match status" value="1"/>
</dbReference>
<evidence type="ECO:0000256" key="2">
    <source>
        <dbReference type="ARBA" id="ARBA00012682"/>
    </source>
</evidence>
<evidence type="ECO:0000259" key="7">
    <source>
        <dbReference type="Pfam" id="PF00081"/>
    </source>
</evidence>
<dbReference type="PIRSF" id="PIRSF000349">
    <property type="entry name" value="SODismutase"/>
    <property type="match status" value="1"/>
</dbReference>
<dbReference type="AlphaFoldDB" id="A0A0E9MZ81"/>
<dbReference type="InterPro" id="IPR019832">
    <property type="entry name" value="Mn/Fe_SOD_C"/>
</dbReference>
<comment type="similarity">
    <text evidence="1 6">Belongs to the iron/manganese superoxide dismutase family.</text>
</comment>
<evidence type="ECO:0000256" key="6">
    <source>
        <dbReference type="RuleBase" id="RU000414"/>
    </source>
</evidence>
<keyword evidence="4 6" id="KW-0560">Oxidoreductase</keyword>
<dbReference type="PANTHER" id="PTHR43595">
    <property type="entry name" value="37S RIBOSOMAL PROTEIN S26, MITOCHONDRIAL"/>
    <property type="match status" value="1"/>
</dbReference>
<gene>
    <name evidence="9" type="primary">sodA</name>
    <name evidence="9" type="ORF">FPE01S_01_18710</name>
</gene>
<evidence type="ECO:0000256" key="1">
    <source>
        <dbReference type="ARBA" id="ARBA00008714"/>
    </source>
</evidence>
<dbReference type="PANTHER" id="PTHR43595:SF2">
    <property type="entry name" value="SMALL RIBOSOMAL SUBUNIT PROTEIN MS42"/>
    <property type="match status" value="1"/>
</dbReference>
<dbReference type="InterPro" id="IPR019833">
    <property type="entry name" value="Mn/Fe_SOD_BS"/>
</dbReference>
<feature type="domain" description="Manganese/iron superoxide dismutase N-terminal" evidence="7">
    <location>
        <begin position="41"/>
        <end position="122"/>
    </location>
</feature>